<dbReference type="InterPro" id="IPR027291">
    <property type="entry name" value="Glyco_hydro_38_N_sf"/>
</dbReference>
<keyword evidence="2 5" id="KW-0119">Carbohydrate metabolism</keyword>
<evidence type="ECO:0000313" key="9">
    <source>
        <dbReference type="Proteomes" id="UP000009026"/>
    </source>
</evidence>
<name>A0A0H4WWB9_9BACT</name>
<dbReference type="KEGG" id="mym:A176_004016"/>
<dbReference type="Proteomes" id="UP000009026">
    <property type="component" value="Chromosome"/>
</dbReference>
<dbReference type="PATRIC" id="fig|1297742.4.peg.4059"/>
<protein>
    <submittedName>
        <fullName evidence="8">Glycogen branching enzyme, GH-57-type, archaeal</fullName>
    </submittedName>
</protein>
<feature type="domain" description="Glycoside hydrolase family 57 N-terminal" evidence="6">
    <location>
        <begin position="7"/>
        <end position="397"/>
    </location>
</feature>
<gene>
    <name evidence="8" type="ORF">A176_004016</name>
</gene>
<evidence type="ECO:0000256" key="2">
    <source>
        <dbReference type="ARBA" id="ARBA00023277"/>
    </source>
</evidence>
<reference evidence="8 9" key="1">
    <citation type="journal article" date="2016" name="PLoS ONE">
        <title>Complete Genome Sequence and Comparative Genomics of a Novel Myxobacterium Myxococcus hansupus.</title>
        <authorList>
            <person name="Sharma G."/>
            <person name="Narwani T."/>
            <person name="Subramanian S."/>
        </authorList>
    </citation>
    <scope>NUCLEOTIDE SEQUENCE [LARGE SCALE GENOMIC DNA]</scope>
    <source>
        <strain evidence="9">mixupus</strain>
    </source>
</reference>
<dbReference type="eggNOG" id="COG1543">
    <property type="taxonomic scope" value="Bacteria"/>
</dbReference>
<dbReference type="STRING" id="1297742.A176_004016"/>
<keyword evidence="9" id="KW-1185">Reference proteome</keyword>
<dbReference type="GO" id="GO:0003844">
    <property type="term" value="F:1,4-alpha-glucan branching enzyme activity"/>
    <property type="evidence" value="ECO:0007669"/>
    <property type="project" value="InterPro"/>
</dbReference>
<dbReference type="GO" id="GO:0030979">
    <property type="term" value="P:alpha-glucan biosynthetic process"/>
    <property type="evidence" value="ECO:0007669"/>
    <property type="project" value="InterPro"/>
</dbReference>
<feature type="binding site" evidence="4">
    <location>
        <position position="406"/>
    </location>
    <ligand>
        <name>substrate</name>
    </ligand>
</feature>
<evidence type="ECO:0000256" key="1">
    <source>
        <dbReference type="ARBA" id="ARBA00006821"/>
    </source>
</evidence>
<dbReference type="Gene3D" id="1.20.1430.10">
    <property type="entry name" value="Families 57/38 glycoside transferase, middle domain"/>
    <property type="match status" value="1"/>
</dbReference>
<dbReference type="InterPro" id="IPR004300">
    <property type="entry name" value="Glyco_hydro_57_N"/>
</dbReference>
<dbReference type="SUPFAM" id="SSF88688">
    <property type="entry name" value="Families 57/38 glycoside transferase middle domain"/>
    <property type="match status" value="1"/>
</dbReference>
<evidence type="ECO:0000313" key="8">
    <source>
        <dbReference type="EMBL" id="AKQ67104.1"/>
    </source>
</evidence>
<dbReference type="InterPro" id="IPR040042">
    <property type="entry name" value="Branching_enz_MT3115-like"/>
</dbReference>
<feature type="domain" description="1,4-alpha-glucan branching enzyme C-terminal" evidence="7">
    <location>
        <begin position="426"/>
        <end position="526"/>
    </location>
</feature>
<evidence type="ECO:0000259" key="7">
    <source>
        <dbReference type="Pfam" id="PF09210"/>
    </source>
</evidence>
<accession>A0A0H4WWB9</accession>
<evidence type="ECO:0000256" key="3">
    <source>
        <dbReference type="PIRSR" id="PIRSR640042-1"/>
    </source>
</evidence>
<dbReference type="EMBL" id="CP012109">
    <property type="protein sequence ID" value="AKQ67104.1"/>
    <property type="molecule type" value="Genomic_DNA"/>
</dbReference>
<dbReference type="Pfam" id="PF09210">
    <property type="entry name" value="BE_C"/>
    <property type="match status" value="1"/>
</dbReference>
<feature type="active site" description="Proton donor" evidence="3">
    <location>
        <position position="352"/>
    </location>
</feature>
<dbReference type="InterPro" id="IPR015293">
    <property type="entry name" value="BE_C"/>
</dbReference>
<dbReference type="OrthoDB" id="9803279at2"/>
<dbReference type="InterPro" id="IPR028995">
    <property type="entry name" value="Glyco_hydro_57/38_cen_sf"/>
</dbReference>
<comment type="similarity">
    <text evidence="1 5">Belongs to the glycosyl hydrolase 57 family.</text>
</comment>
<sequence>MSQGSLALVLHAHLPFVRHPEHEDFLEEDWLYEAISETYLPLLQVFDKLAEDGVPFRLAMTLSPTLVSMLRDELLMERYARRLDLLCELGAREVHRTRHDATFGPIAHFYRDHFESLRGMFHDRYRRDLVSAFRRLQDAGHLDILTCNATHGFLPLMHQVPEAVRAQVTVAANHYRQHFGKDPAGIWLAECGYYPGLERLLANERIRYFFVDTHGLTDAVPRPLHGPYAPVFTEAGVAAYARDPESSQQVWSTEHGYPGDPDYREFYRDIGWDLDLDYIRPFIQPTGERKNTGFKYFRITGKTDDKRPYDPRAARERAAVHAGNFLFNRERQIEDLAARLGGRAPVVVAPYDAELFGHWWFEGPQFLDFFIRKAAYDQKTFKLVTPSDDLREHPENQVATPPLSSWGAGGYAGMWLDGSNDWIYRHLTHSAKQMVALARDFPDAGELQRRALNQAARELLLAQSSDWAFIMKTGTMVEYAQRRTREHLLRFQRLHEQLRGGSVDEGWLTHVESRDNLYPELDYRLYQPA</sequence>
<dbReference type="GO" id="GO:0005576">
    <property type="term" value="C:extracellular region"/>
    <property type="evidence" value="ECO:0007669"/>
    <property type="project" value="TreeGrafter"/>
</dbReference>
<feature type="binding site" evidence="4">
    <location>
        <position position="242"/>
    </location>
    <ligand>
        <name>substrate</name>
    </ligand>
</feature>
<evidence type="ECO:0000256" key="5">
    <source>
        <dbReference type="RuleBase" id="RU361196"/>
    </source>
</evidence>
<dbReference type="InterPro" id="IPR037090">
    <property type="entry name" value="57_glycoside_trans_central"/>
</dbReference>
<dbReference type="SUPFAM" id="SSF88713">
    <property type="entry name" value="Glycoside hydrolase/deacetylase"/>
    <property type="match status" value="1"/>
</dbReference>
<feature type="active site" description="Nucleophile" evidence="3">
    <location>
        <position position="190"/>
    </location>
</feature>
<evidence type="ECO:0000259" key="6">
    <source>
        <dbReference type="Pfam" id="PF03065"/>
    </source>
</evidence>
<evidence type="ECO:0000256" key="4">
    <source>
        <dbReference type="PIRSR" id="PIRSR640042-2"/>
    </source>
</evidence>
<feature type="binding site" evidence="4">
    <location>
        <position position="259"/>
    </location>
    <ligand>
        <name>substrate</name>
    </ligand>
</feature>
<dbReference type="RefSeq" id="WP_002639744.1">
    <property type="nucleotide sequence ID" value="NZ_CP012109.1"/>
</dbReference>
<dbReference type="Pfam" id="PF03065">
    <property type="entry name" value="Glyco_hydro_57"/>
    <property type="match status" value="1"/>
</dbReference>
<dbReference type="PANTHER" id="PTHR41695">
    <property type="entry name" value="1,4-ALPHA-GLUCAN BRANCHING ENZYME RV3031-RELATED"/>
    <property type="match status" value="1"/>
</dbReference>
<organism evidence="8 9">
    <name type="scientific">Pseudomyxococcus hansupus</name>
    <dbReference type="NCBI Taxonomy" id="1297742"/>
    <lineage>
        <taxon>Bacteria</taxon>
        <taxon>Pseudomonadati</taxon>
        <taxon>Myxococcota</taxon>
        <taxon>Myxococcia</taxon>
        <taxon>Myxococcales</taxon>
        <taxon>Cystobacterineae</taxon>
        <taxon>Myxococcaceae</taxon>
        <taxon>Pseudomyxococcus</taxon>
    </lineage>
</organism>
<proteinExistence type="inferred from homology"/>
<dbReference type="InterPro" id="IPR011330">
    <property type="entry name" value="Glyco_hydro/deAcase_b/a-brl"/>
</dbReference>
<feature type="binding site" evidence="4">
    <location>
        <position position="466"/>
    </location>
    <ligand>
        <name>substrate</name>
    </ligand>
</feature>
<dbReference type="PANTHER" id="PTHR41695:SF1">
    <property type="entry name" value="1,4-ALPHA-GLUCAN BRANCHING ENZYME TK1436"/>
    <property type="match status" value="1"/>
</dbReference>
<dbReference type="CDD" id="cd10792">
    <property type="entry name" value="GH57N_AmyC_like"/>
    <property type="match status" value="1"/>
</dbReference>
<dbReference type="AlphaFoldDB" id="A0A0H4WWB9"/>
<dbReference type="Gene3D" id="3.20.110.10">
    <property type="entry name" value="Glycoside hydrolase 38, N terminal domain"/>
    <property type="match status" value="1"/>
</dbReference>